<evidence type="ECO:0000313" key="6">
    <source>
        <dbReference type="EMBL" id="KAL2097591.1"/>
    </source>
</evidence>
<evidence type="ECO:0000256" key="3">
    <source>
        <dbReference type="SAM" id="MobiDB-lite"/>
    </source>
</evidence>
<evidence type="ECO:0000313" key="7">
    <source>
        <dbReference type="Proteomes" id="UP001591681"/>
    </source>
</evidence>
<keyword evidence="7" id="KW-1185">Reference proteome</keyword>
<feature type="compositionally biased region" description="Acidic residues" evidence="3">
    <location>
        <begin position="217"/>
        <end position="230"/>
    </location>
</feature>
<evidence type="ECO:0000259" key="4">
    <source>
        <dbReference type="Pfam" id="PF13359"/>
    </source>
</evidence>
<organism evidence="6 7">
    <name type="scientific">Coilia grayii</name>
    <name type="common">Gray's grenadier anchovy</name>
    <dbReference type="NCBI Taxonomy" id="363190"/>
    <lineage>
        <taxon>Eukaryota</taxon>
        <taxon>Metazoa</taxon>
        <taxon>Chordata</taxon>
        <taxon>Craniata</taxon>
        <taxon>Vertebrata</taxon>
        <taxon>Euteleostomi</taxon>
        <taxon>Actinopterygii</taxon>
        <taxon>Neopterygii</taxon>
        <taxon>Teleostei</taxon>
        <taxon>Clupei</taxon>
        <taxon>Clupeiformes</taxon>
        <taxon>Clupeoidei</taxon>
        <taxon>Engraulidae</taxon>
        <taxon>Coilinae</taxon>
        <taxon>Coilia</taxon>
    </lineage>
</organism>
<dbReference type="AlphaFoldDB" id="A0ABD1KF21"/>
<gene>
    <name evidence="6" type="ORF">ACEWY4_006798</name>
</gene>
<evidence type="ECO:0000256" key="2">
    <source>
        <dbReference type="ARBA" id="ARBA00022723"/>
    </source>
</evidence>
<accession>A0ABD1KF21</accession>
<protein>
    <recommendedName>
        <fullName evidence="8">DDE Tnp4 domain-containing protein</fullName>
    </recommendedName>
</protein>
<proteinExistence type="predicted"/>
<dbReference type="Pfam" id="PF13359">
    <property type="entry name" value="DDE_Tnp_4"/>
    <property type="match status" value="1"/>
</dbReference>
<evidence type="ECO:0000259" key="5">
    <source>
        <dbReference type="Pfam" id="PF13843"/>
    </source>
</evidence>
<comment type="caution">
    <text evidence="6">The sequence shown here is derived from an EMBL/GenBank/DDBJ whole genome shotgun (WGS) entry which is preliminary data.</text>
</comment>
<evidence type="ECO:0008006" key="8">
    <source>
        <dbReference type="Google" id="ProtNLM"/>
    </source>
</evidence>
<sequence>MFRPKRTPGVQLDPHMDYRQCDLFQLFFSKEVVRVLCSNTNLYTAKKIAEGRKRKWSDVGTDEVCHFMRLIVYHGLVKTSAGRDVWRSHVMLGYRYEAIMAFFHMSDPADDAANDLLWGQPGFDVYFLIGDGGHLCLSYPITLMTPYPQPLRNQLQAAYNSRLTKARVVVERAFRILKIRWRAIFLKALEVDIRYVPEVILCSTILHNMNQGDVLDDEDGVAGAAGEEDPGREAAPPGSVLGAQERDRLTWLCYTPQDQDYI</sequence>
<keyword evidence="2" id="KW-0479">Metal-binding</keyword>
<feature type="region of interest" description="Disordered" evidence="3">
    <location>
        <begin position="217"/>
        <end position="243"/>
    </location>
</feature>
<feature type="domain" description="DDE Tnp4" evidence="4">
    <location>
        <begin position="126"/>
        <end position="208"/>
    </location>
</feature>
<dbReference type="PANTHER" id="PTHR46599:SF3">
    <property type="entry name" value="PIGGYBAC TRANSPOSABLE ELEMENT-DERIVED PROTEIN 4"/>
    <property type="match status" value="1"/>
</dbReference>
<dbReference type="PANTHER" id="PTHR46599">
    <property type="entry name" value="PIGGYBAC TRANSPOSABLE ELEMENT-DERIVED PROTEIN 4"/>
    <property type="match status" value="1"/>
</dbReference>
<name>A0ABD1KF21_9TELE</name>
<dbReference type="GO" id="GO:0046872">
    <property type="term" value="F:metal ion binding"/>
    <property type="evidence" value="ECO:0007669"/>
    <property type="project" value="UniProtKB-KW"/>
</dbReference>
<evidence type="ECO:0000256" key="1">
    <source>
        <dbReference type="ARBA" id="ARBA00001968"/>
    </source>
</evidence>
<reference evidence="6 7" key="1">
    <citation type="submission" date="2024-09" db="EMBL/GenBank/DDBJ databases">
        <title>A chromosome-level genome assembly of Gray's grenadier anchovy, Coilia grayii.</title>
        <authorList>
            <person name="Fu Z."/>
        </authorList>
    </citation>
    <scope>NUCLEOTIDE SEQUENCE [LARGE SCALE GENOMIC DNA]</scope>
    <source>
        <strain evidence="6">G4</strain>
        <tissue evidence="6">Muscle</tissue>
    </source>
</reference>
<dbReference type="InterPro" id="IPR027806">
    <property type="entry name" value="HARBI1_dom"/>
</dbReference>
<comment type="cofactor">
    <cofactor evidence="1">
        <name>a divalent metal cation</name>
        <dbReference type="ChEBI" id="CHEBI:60240"/>
    </cofactor>
</comment>
<dbReference type="Pfam" id="PF13843">
    <property type="entry name" value="DDE_Tnp_1_7"/>
    <property type="match status" value="1"/>
</dbReference>
<dbReference type="InterPro" id="IPR029526">
    <property type="entry name" value="PGBD"/>
</dbReference>
<dbReference type="EMBL" id="JBHFQA010000006">
    <property type="protein sequence ID" value="KAL2097591.1"/>
    <property type="molecule type" value="Genomic_DNA"/>
</dbReference>
<dbReference type="Proteomes" id="UP001591681">
    <property type="component" value="Unassembled WGS sequence"/>
</dbReference>
<feature type="domain" description="PiggyBac transposable element-derived protein" evidence="5">
    <location>
        <begin position="22"/>
        <end position="112"/>
    </location>
</feature>